<dbReference type="SUPFAM" id="SSF110836">
    <property type="entry name" value="Hypothetical protein SAV1430"/>
    <property type="match status" value="1"/>
</dbReference>
<dbReference type="GO" id="GO:0016226">
    <property type="term" value="P:iron-sulfur cluster assembly"/>
    <property type="evidence" value="ECO:0007669"/>
    <property type="project" value="InterPro"/>
</dbReference>
<dbReference type="PIRSF" id="PIRSF036773">
    <property type="entry name" value="HIRIP5"/>
    <property type="match status" value="1"/>
</dbReference>
<dbReference type="InterPro" id="IPR034904">
    <property type="entry name" value="FSCA_dom_sf"/>
</dbReference>
<evidence type="ECO:0000259" key="2">
    <source>
        <dbReference type="SMART" id="SM00932"/>
    </source>
</evidence>
<keyword evidence="4" id="KW-1185">Reference proteome</keyword>
<dbReference type="InterPro" id="IPR035433">
    <property type="entry name" value="NFU1-like"/>
</dbReference>
<dbReference type="SMART" id="SM00932">
    <property type="entry name" value="Nfu_N"/>
    <property type="match status" value="1"/>
</dbReference>
<dbReference type="Gene3D" id="3.30.1370.70">
    <property type="entry name" value="Scaffold protein Nfu/NifU, N-terminal domain"/>
    <property type="match status" value="1"/>
</dbReference>
<protein>
    <submittedName>
        <fullName evidence="3">NifU family protein</fullName>
    </submittedName>
</protein>
<comment type="caution">
    <text evidence="3">The sequence shown here is derived from an EMBL/GenBank/DDBJ whole genome shotgun (WGS) entry which is preliminary data.</text>
</comment>
<dbReference type="EMBL" id="QFFF01000001">
    <property type="protein sequence ID" value="PWG01722.1"/>
    <property type="molecule type" value="Genomic_DNA"/>
</dbReference>
<dbReference type="OrthoDB" id="9796965at2"/>
<dbReference type="SUPFAM" id="SSF117916">
    <property type="entry name" value="Fe-S cluster assembly (FSCA) domain-like"/>
    <property type="match status" value="1"/>
</dbReference>
<proteinExistence type="inferred from homology"/>
<sequence>MTAPLIQIERTPNPEALRILPGRQLMAGAPLEFRLGDDCRGAPLAEELLEIEGVKSVMLAPDFVTVLRSSPERDWASLKPFLLAVIADFLLSDRPAVVVQSRSDAPDFGDDRVSAQIHEVIERFVRPLLARDGGEATLESFDPETGVAHVRMGGACGGCPSGRTTLKGGIEQTIKRYVPEVRRVESTEAAPIIADPKARFRAWVSSRWGRD</sequence>
<dbReference type="PANTHER" id="PTHR11178:SF1">
    <property type="entry name" value="NFU1 IRON-SULFUR CLUSTER SCAFFOLD HOMOLOG, MITOCHONDRIAL"/>
    <property type="match status" value="1"/>
</dbReference>
<evidence type="ECO:0000256" key="1">
    <source>
        <dbReference type="ARBA" id="ARBA00006420"/>
    </source>
</evidence>
<reference evidence="3 4" key="1">
    <citation type="submission" date="2018-05" db="EMBL/GenBank/DDBJ databases">
        <title>Genome of Sphingosinicella humi QZX222.</title>
        <authorList>
            <person name="Qiao Z."/>
            <person name="Wang G."/>
        </authorList>
    </citation>
    <scope>NUCLEOTIDE SEQUENCE [LARGE SCALE GENOMIC DNA]</scope>
    <source>
        <strain evidence="3 4">QZX222</strain>
    </source>
</reference>
<dbReference type="GO" id="GO:0051536">
    <property type="term" value="F:iron-sulfur cluster binding"/>
    <property type="evidence" value="ECO:0007669"/>
    <property type="project" value="InterPro"/>
</dbReference>
<organism evidence="3 4">
    <name type="scientific">Allosphingosinicella humi</name>
    <dbReference type="NCBI Taxonomy" id="2068657"/>
    <lineage>
        <taxon>Bacteria</taxon>
        <taxon>Pseudomonadati</taxon>
        <taxon>Pseudomonadota</taxon>
        <taxon>Alphaproteobacteria</taxon>
        <taxon>Sphingomonadales</taxon>
        <taxon>Sphingomonadaceae</taxon>
        <taxon>Allosphingosinicella</taxon>
    </lineage>
</organism>
<dbReference type="PANTHER" id="PTHR11178">
    <property type="entry name" value="IRON-SULFUR CLUSTER SCAFFOLD PROTEIN NFU-RELATED"/>
    <property type="match status" value="1"/>
</dbReference>
<dbReference type="InterPro" id="IPR014824">
    <property type="entry name" value="Nfu/NifU_N"/>
</dbReference>
<dbReference type="Pfam" id="PF01106">
    <property type="entry name" value="NifU"/>
    <property type="match status" value="1"/>
</dbReference>
<dbReference type="AlphaFoldDB" id="A0A2U2J058"/>
<gene>
    <name evidence="3" type="ORF">DF286_01695</name>
</gene>
<dbReference type="GO" id="GO:0005506">
    <property type="term" value="F:iron ion binding"/>
    <property type="evidence" value="ECO:0007669"/>
    <property type="project" value="InterPro"/>
</dbReference>
<evidence type="ECO:0000313" key="3">
    <source>
        <dbReference type="EMBL" id="PWG01722.1"/>
    </source>
</evidence>
<dbReference type="InterPro" id="IPR036498">
    <property type="entry name" value="Nfu/NifU_N_sf"/>
</dbReference>
<dbReference type="Pfam" id="PF08712">
    <property type="entry name" value="Nfu_N"/>
    <property type="match status" value="1"/>
</dbReference>
<comment type="similarity">
    <text evidence="1">Belongs to the NifU family.</text>
</comment>
<accession>A0A2U2J058</accession>
<dbReference type="Gene3D" id="3.30.300.130">
    <property type="entry name" value="Fe-S cluster assembly (FSCA)"/>
    <property type="match status" value="1"/>
</dbReference>
<dbReference type="RefSeq" id="WP_109269861.1">
    <property type="nucleotide sequence ID" value="NZ_QFFF01000001.1"/>
</dbReference>
<name>A0A2U2J058_9SPHN</name>
<dbReference type="InterPro" id="IPR001075">
    <property type="entry name" value="NIF_FeS_clus_asmbl_NifU_C"/>
</dbReference>
<feature type="domain" description="Scaffold protein Nfu/NifU N-terminal" evidence="2">
    <location>
        <begin position="6"/>
        <end position="93"/>
    </location>
</feature>
<evidence type="ECO:0000313" key="4">
    <source>
        <dbReference type="Proteomes" id="UP000245916"/>
    </source>
</evidence>
<dbReference type="Proteomes" id="UP000245916">
    <property type="component" value="Unassembled WGS sequence"/>
</dbReference>